<sequence>MIENMRLRKDLKILFNPKNSQMHRLDDIGVLFAEELQKNPFDTAVSNLSYQFNVPKKEIYNDLLEFKKQVSNDIYPVDFEIEKRHKQSLEFPLRLEIEVTSLCNWNCGFCYNVWKIDPSLSDKEVKEQIKLLPQKHLPKETIFKILREASENGCLIVRYSGGETLLHPDIKEILDYGGKLGLYQIVFTNGHFINDSIIKNFKKNNVGTVLISLHGDKTTHNFLTGHKLAYDRAINAIEKLSASGIDVVTELTLVKGNIQNLKKVVLDAYEHGSKYFSVMRYVPTGKNDEKYAVKYNELSELIENLDNFINKKGEINIAWPCGQKMCLSEKDNPVTFKSSIFEKLDKQFTGSCESGITWASISFDGKLRNCPHSNVYFGDVSQNDITNLWKKMTKKVHEALQPRSSCSGCQFLSKCQGGCHLEHFFDSNAIKTNSFC</sequence>
<keyword evidence="2" id="KW-0479">Metal-binding</keyword>
<evidence type="ECO:0000313" key="6">
    <source>
        <dbReference type="EMBL" id="QQM97867.1"/>
    </source>
</evidence>
<dbReference type="InterPro" id="IPR050377">
    <property type="entry name" value="Radical_SAM_PqqE_MftC-like"/>
</dbReference>
<dbReference type="PANTHER" id="PTHR11228:SF7">
    <property type="entry name" value="PQQA PEPTIDE CYCLASE"/>
    <property type="match status" value="1"/>
</dbReference>
<dbReference type="RefSeq" id="WP_200264729.1">
    <property type="nucleotide sequence ID" value="NZ_CAYKPN010000005.1"/>
</dbReference>
<dbReference type="GO" id="GO:0046872">
    <property type="term" value="F:metal ion binding"/>
    <property type="evidence" value="ECO:0007669"/>
    <property type="project" value="UniProtKB-KW"/>
</dbReference>
<dbReference type="InterPro" id="IPR023885">
    <property type="entry name" value="4Fe4S-binding_SPASM_dom"/>
</dbReference>
<dbReference type="EMBL" id="CP066884">
    <property type="protein sequence ID" value="QQM97867.1"/>
    <property type="molecule type" value="Genomic_DNA"/>
</dbReference>
<accession>A0A7T7NXH0</accession>
<dbReference type="AlphaFoldDB" id="A0A7T7NXH0"/>
<dbReference type="InterPro" id="IPR013785">
    <property type="entry name" value="Aldolase_TIM"/>
</dbReference>
<dbReference type="InterPro" id="IPR006638">
    <property type="entry name" value="Elp3/MiaA/NifB-like_rSAM"/>
</dbReference>
<dbReference type="SFLD" id="SFLDS00029">
    <property type="entry name" value="Radical_SAM"/>
    <property type="match status" value="1"/>
</dbReference>
<dbReference type="PROSITE" id="PS51918">
    <property type="entry name" value="RADICAL_SAM"/>
    <property type="match status" value="1"/>
</dbReference>
<evidence type="ECO:0000256" key="2">
    <source>
        <dbReference type="ARBA" id="ARBA00022723"/>
    </source>
</evidence>
<dbReference type="InterPro" id="IPR058240">
    <property type="entry name" value="rSAM_sf"/>
</dbReference>
<dbReference type="SFLD" id="SFLDG01067">
    <property type="entry name" value="SPASM/twitch_domain_containing"/>
    <property type="match status" value="1"/>
</dbReference>
<dbReference type="NCBIfam" id="TIGR04085">
    <property type="entry name" value="rSAM_more_4Fe4S"/>
    <property type="match status" value="1"/>
</dbReference>
<dbReference type="InterPro" id="IPR007197">
    <property type="entry name" value="rSAM"/>
</dbReference>
<evidence type="ECO:0000259" key="5">
    <source>
        <dbReference type="PROSITE" id="PS51918"/>
    </source>
</evidence>
<dbReference type="Pfam" id="PF05402">
    <property type="entry name" value="PqqD"/>
    <property type="match status" value="1"/>
</dbReference>
<dbReference type="CDD" id="cd01335">
    <property type="entry name" value="Radical_SAM"/>
    <property type="match status" value="1"/>
</dbReference>
<dbReference type="GO" id="GO:0003824">
    <property type="term" value="F:catalytic activity"/>
    <property type="evidence" value="ECO:0007669"/>
    <property type="project" value="InterPro"/>
</dbReference>
<dbReference type="SUPFAM" id="SSF102114">
    <property type="entry name" value="Radical SAM enzymes"/>
    <property type="match status" value="1"/>
</dbReference>
<dbReference type="Pfam" id="PF04055">
    <property type="entry name" value="Radical_SAM"/>
    <property type="match status" value="1"/>
</dbReference>
<keyword evidence="3" id="KW-0408">Iron</keyword>
<name>A0A7T7NXH0_STAPS</name>
<feature type="domain" description="Radical SAM core" evidence="5">
    <location>
        <begin position="89"/>
        <end position="312"/>
    </location>
</feature>
<protein>
    <submittedName>
        <fullName evidence="6">PqqD family peptide modification chaperone</fullName>
    </submittedName>
</protein>
<dbReference type="InterPro" id="IPR008792">
    <property type="entry name" value="PQQD"/>
</dbReference>
<evidence type="ECO:0000256" key="3">
    <source>
        <dbReference type="ARBA" id="ARBA00023004"/>
    </source>
</evidence>
<reference evidence="6 7" key="1">
    <citation type="submission" date="2020-12" db="EMBL/GenBank/DDBJ databases">
        <title>Whole genome sequencing and de novo assembly of Staphylococcus pseudintermedius: a novel pangenome approach to unravel pathogenesis of canine pyoderma.</title>
        <authorList>
            <person name="Ferrer L."/>
            <person name="Perez D."/>
            <person name="Fonticoba R."/>
            <person name="Vines J."/>
            <person name="Fabregas N."/>
            <person name="Madronero S."/>
            <person name="Meroni G."/>
            <person name="Martino P."/>
            <person name="Martinez S."/>
            <person name="Cusco A."/>
            <person name="Migura L."/>
            <person name="Francino O."/>
        </authorList>
    </citation>
    <scope>NUCLEOTIDE SEQUENCE [LARGE SCALE GENOMIC DNA]</scope>
    <source>
        <strain evidence="6 7">HSP080</strain>
    </source>
</reference>
<evidence type="ECO:0000256" key="4">
    <source>
        <dbReference type="ARBA" id="ARBA00023014"/>
    </source>
</evidence>
<dbReference type="PANTHER" id="PTHR11228">
    <property type="entry name" value="RADICAL SAM DOMAIN PROTEIN"/>
    <property type="match status" value="1"/>
</dbReference>
<dbReference type="GO" id="GO:0051536">
    <property type="term" value="F:iron-sulfur cluster binding"/>
    <property type="evidence" value="ECO:0007669"/>
    <property type="project" value="UniProtKB-KW"/>
</dbReference>
<dbReference type="SFLD" id="SFLDG01386">
    <property type="entry name" value="main_SPASM_domain-containing"/>
    <property type="match status" value="1"/>
</dbReference>
<dbReference type="Proteomes" id="UP000595859">
    <property type="component" value="Chromosome"/>
</dbReference>
<keyword evidence="4" id="KW-0411">Iron-sulfur</keyword>
<keyword evidence="1" id="KW-0949">S-adenosyl-L-methionine</keyword>
<evidence type="ECO:0000256" key="1">
    <source>
        <dbReference type="ARBA" id="ARBA00022691"/>
    </source>
</evidence>
<organism evidence="6 7">
    <name type="scientific">Staphylococcus pseudintermedius</name>
    <dbReference type="NCBI Taxonomy" id="283734"/>
    <lineage>
        <taxon>Bacteria</taxon>
        <taxon>Bacillati</taxon>
        <taxon>Bacillota</taxon>
        <taxon>Bacilli</taxon>
        <taxon>Bacillales</taxon>
        <taxon>Staphylococcaceae</taxon>
        <taxon>Staphylococcus</taxon>
        <taxon>Staphylococcus intermedius group</taxon>
    </lineage>
</organism>
<dbReference type="SMART" id="SM00729">
    <property type="entry name" value="Elp3"/>
    <property type="match status" value="1"/>
</dbReference>
<dbReference type="Gene3D" id="3.20.20.70">
    <property type="entry name" value="Aldolase class I"/>
    <property type="match status" value="1"/>
</dbReference>
<proteinExistence type="predicted"/>
<evidence type="ECO:0000313" key="7">
    <source>
        <dbReference type="Proteomes" id="UP000595859"/>
    </source>
</evidence>
<gene>
    <name evidence="6" type="ORF">JGZ15_10470</name>
</gene>